<feature type="region of interest" description="Disordered" evidence="1">
    <location>
        <begin position="1"/>
        <end position="29"/>
    </location>
</feature>
<reference evidence="2" key="2">
    <citation type="submission" date="2021-02" db="EMBL/GenBank/DDBJ databases">
        <authorList>
            <person name="Kimball J.A."/>
            <person name="Haas M.W."/>
            <person name="Macchietto M."/>
            <person name="Kono T."/>
            <person name="Duquette J."/>
            <person name="Shao M."/>
        </authorList>
    </citation>
    <scope>NUCLEOTIDE SEQUENCE</scope>
    <source>
        <tissue evidence="2">Fresh leaf tissue</tissue>
    </source>
</reference>
<dbReference type="AlphaFoldDB" id="A0A8J5VK70"/>
<reference evidence="2" key="1">
    <citation type="journal article" date="2021" name="bioRxiv">
        <title>Whole Genome Assembly and Annotation of Northern Wild Rice, Zizania palustris L., Supports a Whole Genome Duplication in the Zizania Genus.</title>
        <authorList>
            <person name="Haas M."/>
            <person name="Kono T."/>
            <person name="Macchietto M."/>
            <person name="Millas R."/>
            <person name="McGilp L."/>
            <person name="Shao M."/>
            <person name="Duquette J."/>
            <person name="Hirsch C.N."/>
            <person name="Kimball J."/>
        </authorList>
    </citation>
    <scope>NUCLEOTIDE SEQUENCE</scope>
    <source>
        <tissue evidence="2">Fresh leaf tissue</tissue>
    </source>
</reference>
<name>A0A8J5VK70_ZIZPA</name>
<dbReference type="EMBL" id="JAAALK010000286">
    <property type="protein sequence ID" value="KAG8063076.1"/>
    <property type="molecule type" value="Genomic_DNA"/>
</dbReference>
<feature type="compositionally biased region" description="Polar residues" evidence="1">
    <location>
        <begin position="1"/>
        <end position="17"/>
    </location>
</feature>
<comment type="caution">
    <text evidence="2">The sequence shown here is derived from an EMBL/GenBank/DDBJ whole genome shotgun (WGS) entry which is preliminary data.</text>
</comment>
<evidence type="ECO:0000256" key="1">
    <source>
        <dbReference type="SAM" id="MobiDB-lite"/>
    </source>
</evidence>
<gene>
    <name evidence="2" type="ORF">GUJ93_ZPchr0003g18352</name>
</gene>
<organism evidence="2 3">
    <name type="scientific">Zizania palustris</name>
    <name type="common">Northern wild rice</name>
    <dbReference type="NCBI Taxonomy" id="103762"/>
    <lineage>
        <taxon>Eukaryota</taxon>
        <taxon>Viridiplantae</taxon>
        <taxon>Streptophyta</taxon>
        <taxon>Embryophyta</taxon>
        <taxon>Tracheophyta</taxon>
        <taxon>Spermatophyta</taxon>
        <taxon>Magnoliopsida</taxon>
        <taxon>Liliopsida</taxon>
        <taxon>Poales</taxon>
        <taxon>Poaceae</taxon>
        <taxon>BOP clade</taxon>
        <taxon>Oryzoideae</taxon>
        <taxon>Oryzeae</taxon>
        <taxon>Zizaniinae</taxon>
        <taxon>Zizania</taxon>
    </lineage>
</organism>
<evidence type="ECO:0000313" key="3">
    <source>
        <dbReference type="Proteomes" id="UP000729402"/>
    </source>
</evidence>
<accession>A0A8J5VK70</accession>
<feature type="compositionally biased region" description="Basic residues" evidence="1">
    <location>
        <begin position="20"/>
        <end position="29"/>
    </location>
</feature>
<proteinExistence type="predicted"/>
<dbReference type="Proteomes" id="UP000729402">
    <property type="component" value="Unassembled WGS sequence"/>
</dbReference>
<protein>
    <submittedName>
        <fullName evidence="2">Uncharacterized protein</fullName>
    </submittedName>
</protein>
<keyword evidence="3" id="KW-1185">Reference proteome</keyword>
<sequence length="137" mass="15347">MVRATSSTTCTRPTVGSSVRHPHAIHSRHNRNPDRWPVYVVATTDDDVLNALFDACPWSFDVCLLLHDSWCAILAVLDIYLHLQLTFFTGDPCMLLHVEDKGMRDGCHSHLEKKGITCSAVSTLRHKEGQDGTPCIY</sequence>
<evidence type="ECO:0000313" key="2">
    <source>
        <dbReference type="EMBL" id="KAG8063076.1"/>
    </source>
</evidence>